<dbReference type="AlphaFoldDB" id="X0SST4"/>
<comment type="caution">
    <text evidence="1">The sequence shown here is derived from an EMBL/GenBank/DDBJ whole genome shotgun (WGS) entry which is preliminary data.</text>
</comment>
<evidence type="ECO:0000313" key="1">
    <source>
        <dbReference type="EMBL" id="GAF84233.1"/>
    </source>
</evidence>
<proteinExistence type="predicted"/>
<protein>
    <submittedName>
        <fullName evidence="1">Uncharacterized protein</fullName>
    </submittedName>
</protein>
<name>X0SST4_9ZZZZ</name>
<organism evidence="1">
    <name type="scientific">marine sediment metagenome</name>
    <dbReference type="NCBI Taxonomy" id="412755"/>
    <lineage>
        <taxon>unclassified sequences</taxon>
        <taxon>metagenomes</taxon>
        <taxon>ecological metagenomes</taxon>
    </lineage>
</organism>
<dbReference type="EMBL" id="BARS01003561">
    <property type="protein sequence ID" value="GAF84233.1"/>
    <property type="molecule type" value="Genomic_DNA"/>
</dbReference>
<sequence length="131" mass="15007">MPKETAAQRDGRRYEARVGRWLALRAAALGLTVWDHTWLEYQFCHESRTRRAQPDFVLEAEDGGFGYVFEVKQTWVDTTTQLELYTTLLHALGLDVIPATLCHNLTPDTPRDLIVRSFDDIEAGSVMLVRK</sequence>
<accession>X0SST4</accession>
<gene>
    <name evidence="1" type="ORF">S01H1_06908</name>
</gene>
<reference evidence="1" key="1">
    <citation type="journal article" date="2014" name="Front. Microbiol.">
        <title>High frequency of phylogenetically diverse reductive dehalogenase-homologous genes in deep subseafloor sedimentary metagenomes.</title>
        <authorList>
            <person name="Kawai M."/>
            <person name="Futagami T."/>
            <person name="Toyoda A."/>
            <person name="Takaki Y."/>
            <person name="Nishi S."/>
            <person name="Hori S."/>
            <person name="Arai W."/>
            <person name="Tsubouchi T."/>
            <person name="Morono Y."/>
            <person name="Uchiyama I."/>
            <person name="Ito T."/>
            <person name="Fujiyama A."/>
            <person name="Inagaki F."/>
            <person name="Takami H."/>
        </authorList>
    </citation>
    <scope>NUCLEOTIDE SEQUENCE</scope>
    <source>
        <strain evidence="1">Expedition CK06-06</strain>
    </source>
</reference>